<organism evidence="1 2">
    <name type="scientific">Penicillium desertorum</name>
    <dbReference type="NCBI Taxonomy" id="1303715"/>
    <lineage>
        <taxon>Eukaryota</taxon>
        <taxon>Fungi</taxon>
        <taxon>Dikarya</taxon>
        <taxon>Ascomycota</taxon>
        <taxon>Pezizomycotina</taxon>
        <taxon>Eurotiomycetes</taxon>
        <taxon>Eurotiomycetidae</taxon>
        <taxon>Eurotiales</taxon>
        <taxon>Aspergillaceae</taxon>
        <taxon>Penicillium</taxon>
    </lineage>
</organism>
<dbReference type="Proteomes" id="UP001147760">
    <property type="component" value="Unassembled WGS sequence"/>
</dbReference>
<dbReference type="AlphaFoldDB" id="A0A9W9XBC2"/>
<reference evidence="1" key="2">
    <citation type="journal article" date="2023" name="IMA Fungus">
        <title>Comparative genomic study of the Penicillium genus elucidates a diverse pangenome and 15 lateral gene transfer events.</title>
        <authorList>
            <person name="Petersen C."/>
            <person name="Sorensen T."/>
            <person name="Nielsen M.R."/>
            <person name="Sondergaard T.E."/>
            <person name="Sorensen J.L."/>
            <person name="Fitzpatrick D.A."/>
            <person name="Frisvad J.C."/>
            <person name="Nielsen K.L."/>
        </authorList>
    </citation>
    <scope>NUCLEOTIDE SEQUENCE</scope>
    <source>
        <strain evidence="1">IBT 17660</strain>
    </source>
</reference>
<evidence type="ECO:0000313" key="2">
    <source>
        <dbReference type="Proteomes" id="UP001147760"/>
    </source>
</evidence>
<name>A0A9W9XBC2_9EURO</name>
<comment type="caution">
    <text evidence="1">The sequence shown here is derived from an EMBL/GenBank/DDBJ whole genome shotgun (WGS) entry which is preliminary data.</text>
</comment>
<accession>A0A9W9XBC2</accession>
<gene>
    <name evidence="1" type="ORF">N7530_001791</name>
</gene>
<proteinExistence type="predicted"/>
<evidence type="ECO:0000313" key="1">
    <source>
        <dbReference type="EMBL" id="KAJ5487491.1"/>
    </source>
</evidence>
<sequence length="144" mass="16085">MCQAAANHRGRKSTQRGGATHLFCDCSAAVRLVDHEWPGFNIEIECDSRQKSVWGQLMKLILHAPELGEEREQRATIASDADVIAKIFDPQGYSVYSLTNENVQREVHKGYTIGRSCWISGTWTIPVSWKICLLEVIVALALEG</sequence>
<protein>
    <submittedName>
        <fullName evidence="1">Uncharacterized protein</fullName>
    </submittedName>
</protein>
<reference evidence="1" key="1">
    <citation type="submission" date="2022-12" db="EMBL/GenBank/DDBJ databases">
        <authorList>
            <person name="Petersen C."/>
        </authorList>
    </citation>
    <scope>NUCLEOTIDE SEQUENCE</scope>
    <source>
        <strain evidence="1">IBT 17660</strain>
    </source>
</reference>
<dbReference type="EMBL" id="JAPWDO010000001">
    <property type="protein sequence ID" value="KAJ5487491.1"/>
    <property type="molecule type" value="Genomic_DNA"/>
</dbReference>
<keyword evidence="2" id="KW-1185">Reference proteome</keyword>